<name>A0AAW9PYD6_9BURK</name>
<evidence type="ECO:0000313" key="1">
    <source>
        <dbReference type="EMBL" id="MEF7612521.1"/>
    </source>
</evidence>
<accession>A0AAW9PYD6</accession>
<sequence>MTVSPPPYRSYSLRPALSRSAFWIRLVGFCSFSVLSACSHLPQPKGLECDAAGLAAEEGVFSLSVGQERWGLPASNAAFLRPGNSSFDRLIASTQVQSSLASRAQPLAAATLPAARSHSRSALVGAKAPLFVEEVEWKGSTISYVMYQAPMGETHPVAAAVVDRSRWRSTRVSLLALSSPAAKEAGAAVEVARLEHLYTIGFRQEANARFCLVGDCESEQLLSQAEALQQIAQRRECVAAALPASVRTTVPGWRIVTLRPQEVLPGDNSVVTVRVSDQAGPLSGVQVMFTKPPHAACTATSRADGTATCQLADNYGHAGGHPEFDREPVVATFPGNLKGNPILLPTTQLLRPPKAPEFTAR</sequence>
<dbReference type="AlphaFoldDB" id="A0AAW9PYD6"/>
<organism evidence="1 2">
    <name type="scientific">Aquincola agrisoli</name>
    <dbReference type="NCBI Taxonomy" id="3119538"/>
    <lineage>
        <taxon>Bacteria</taxon>
        <taxon>Pseudomonadati</taxon>
        <taxon>Pseudomonadota</taxon>
        <taxon>Betaproteobacteria</taxon>
        <taxon>Burkholderiales</taxon>
        <taxon>Sphaerotilaceae</taxon>
        <taxon>Aquincola</taxon>
    </lineage>
</organism>
<proteinExistence type="predicted"/>
<dbReference type="EMBL" id="JAZIBG010000008">
    <property type="protein sequence ID" value="MEF7612521.1"/>
    <property type="molecule type" value="Genomic_DNA"/>
</dbReference>
<reference evidence="1 2" key="1">
    <citation type="submission" date="2024-02" db="EMBL/GenBank/DDBJ databases">
        <title>Genome sequence of Aquincola sp. MAHUQ-54.</title>
        <authorList>
            <person name="Huq M.A."/>
        </authorList>
    </citation>
    <scope>NUCLEOTIDE SEQUENCE [LARGE SCALE GENOMIC DNA]</scope>
    <source>
        <strain evidence="1 2">MAHUQ-54</strain>
    </source>
</reference>
<evidence type="ECO:0000313" key="2">
    <source>
        <dbReference type="Proteomes" id="UP001336250"/>
    </source>
</evidence>
<dbReference type="RefSeq" id="WP_332287420.1">
    <property type="nucleotide sequence ID" value="NZ_JAZIBG010000008.1"/>
</dbReference>
<protein>
    <recommendedName>
        <fullName evidence="3">Big-1 domain-containing protein</fullName>
    </recommendedName>
</protein>
<keyword evidence="2" id="KW-1185">Reference proteome</keyword>
<gene>
    <name evidence="1" type="ORF">V4F39_01275</name>
</gene>
<evidence type="ECO:0008006" key="3">
    <source>
        <dbReference type="Google" id="ProtNLM"/>
    </source>
</evidence>
<comment type="caution">
    <text evidence="1">The sequence shown here is derived from an EMBL/GenBank/DDBJ whole genome shotgun (WGS) entry which is preliminary data.</text>
</comment>
<dbReference type="Proteomes" id="UP001336250">
    <property type="component" value="Unassembled WGS sequence"/>
</dbReference>